<accession>W7YJ73</accession>
<keyword evidence="1" id="KW-0732">Signal</keyword>
<evidence type="ECO:0000256" key="1">
    <source>
        <dbReference type="ARBA" id="ARBA00022729"/>
    </source>
</evidence>
<dbReference type="InterPro" id="IPR029058">
    <property type="entry name" value="AB_hydrolase_fold"/>
</dbReference>
<dbReference type="OrthoDB" id="9764953at2"/>
<evidence type="ECO:0000313" key="3">
    <source>
        <dbReference type="EMBL" id="GAF07638.1"/>
    </source>
</evidence>
<feature type="domain" description="Phospholipase/carboxylesterase/thioesterase" evidence="2">
    <location>
        <begin position="90"/>
        <end position="198"/>
    </location>
</feature>
<dbReference type="SUPFAM" id="SSF53474">
    <property type="entry name" value="alpha/beta-Hydrolases"/>
    <property type="match status" value="1"/>
</dbReference>
<dbReference type="PANTHER" id="PTHR43037">
    <property type="entry name" value="UNNAMED PRODUCT-RELATED"/>
    <property type="match status" value="1"/>
</dbReference>
<reference evidence="3 4" key="1">
    <citation type="journal article" date="2014" name="Genome Announc.">
        <title>Draft Genome Sequence of Paenibacillus pini JCM 16418T, Isolated from the Rhizosphere of Pine Tree.</title>
        <authorList>
            <person name="Yuki M."/>
            <person name="Oshima K."/>
            <person name="Suda W."/>
            <person name="Oshida Y."/>
            <person name="Kitamura K."/>
            <person name="Iida Y."/>
            <person name="Hattori M."/>
            <person name="Ohkuma M."/>
        </authorList>
    </citation>
    <scope>NUCLEOTIDE SEQUENCE [LARGE SCALE GENOMIC DNA]</scope>
    <source>
        <strain evidence="3 4">JCM 16418</strain>
    </source>
</reference>
<dbReference type="AlphaFoldDB" id="W7YJ73"/>
<proteinExistence type="predicted"/>
<dbReference type="GO" id="GO:0016787">
    <property type="term" value="F:hydrolase activity"/>
    <property type="evidence" value="ECO:0007669"/>
    <property type="project" value="InterPro"/>
</dbReference>
<sequence length="215" mass="24869">MIVRNNDKKLVHMNYQLFVPDEYEANQNMEWPIILFLHGNKKRGDNIHLLDDYGLNWTAERKQDFKFIVVTPQCPESSSWPFEREAVLTLLDEIISTYRVDRERVYLVGFSMGGNGAWDLAAFAPERFAAVVPISGWFDTEKALLLKDIPIWAFHGEDDDVVSIQGSEDMVAALKGVDGDIKFTSYPNLKHFIMDETFSNPDIYTWMLSHKRLFV</sequence>
<dbReference type="EMBL" id="BAVZ01000004">
    <property type="protein sequence ID" value="GAF07638.1"/>
    <property type="molecule type" value="Genomic_DNA"/>
</dbReference>
<protein>
    <submittedName>
        <fullName evidence="3">Phospholipase/Carboxylesterase</fullName>
    </submittedName>
</protein>
<dbReference type="Gene3D" id="3.40.50.1820">
    <property type="entry name" value="alpha/beta hydrolase"/>
    <property type="match status" value="1"/>
</dbReference>
<evidence type="ECO:0000259" key="2">
    <source>
        <dbReference type="Pfam" id="PF02230"/>
    </source>
</evidence>
<dbReference type="Proteomes" id="UP000019364">
    <property type="component" value="Unassembled WGS sequence"/>
</dbReference>
<dbReference type="PANTHER" id="PTHR43037:SF1">
    <property type="entry name" value="BLL1128 PROTEIN"/>
    <property type="match status" value="1"/>
</dbReference>
<gene>
    <name evidence="3" type="ORF">JCM16418_1666</name>
</gene>
<comment type="caution">
    <text evidence="3">The sequence shown here is derived from an EMBL/GenBank/DDBJ whole genome shotgun (WGS) entry which is preliminary data.</text>
</comment>
<dbReference type="eggNOG" id="COG4099">
    <property type="taxonomic scope" value="Bacteria"/>
</dbReference>
<evidence type="ECO:0000313" key="4">
    <source>
        <dbReference type="Proteomes" id="UP000019364"/>
    </source>
</evidence>
<dbReference type="STRING" id="1236976.JCM16418_1666"/>
<dbReference type="InterPro" id="IPR003140">
    <property type="entry name" value="PLipase/COase/thioEstase"/>
</dbReference>
<name>W7YJ73_9BACL</name>
<dbReference type="InterPro" id="IPR050955">
    <property type="entry name" value="Plant_Biomass_Hydrol_Est"/>
</dbReference>
<dbReference type="RefSeq" id="WP_036647305.1">
    <property type="nucleotide sequence ID" value="NZ_BAVZ01000004.1"/>
</dbReference>
<dbReference type="Pfam" id="PF02230">
    <property type="entry name" value="Abhydrolase_2"/>
    <property type="match status" value="1"/>
</dbReference>
<keyword evidence="4" id="KW-1185">Reference proteome</keyword>
<organism evidence="3 4">
    <name type="scientific">Paenibacillus pini JCM 16418</name>
    <dbReference type="NCBI Taxonomy" id="1236976"/>
    <lineage>
        <taxon>Bacteria</taxon>
        <taxon>Bacillati</taxon>
        <taxon>Bacillota</taxon>
        <taxon>Bacilli</taxon>
        <taxon>Bacillales</taxon>
        <taxon>Paenibacillaceae</taxon>
        <taxon>Paenibacillus</taxon>
    </lineage>
</organism>